<comment type="subcellular location">
    <subcellularLocation>
        <location evidence="1">Nucleus</location>
    </subcellularLocation>
</comment>
<dbReference type="PANTHER" id="PTHR46457">
    <property type="entry name" value="DNA REPAIR PROTEIN RAD51 HOMOLOG 4"/>
    <property type="match status" value="1"/>
</dbReference>
<protein>
    <submittedName>
        <fullName evidence="4">Rad51b</fullName>
    </submittedName>
</protein>
<organism evidence="4 5">
    <name type="scientific">Ramazzottius varieornatus</name>
    <name type="common">Water bear</name>
    <name type="synonym">Tardigrade</name>
    <dbReference type="NCBI Taxonomy" id="947166"/>
    <lineage>
        <taxon>Eukaryota</taxon>
        <taxon>Metazoa</taxon>
        <taxon>Ecdysozoa</taxon>
        <taxon>Tardigrada</taxon>
        <taxon>Eutardigrada</taxon>
        <taxon>Parachela</taxon>
        <taxon>Hypsibioidea</taxon>
        <taxon>Ramazzottiidae</taxon>
        <taxon>Ramazzottius</taxon>
    </lineage>
</organism>
<dbReference type="STRING" id="947166.A0A1D1W3H5"/>
<evidence type="ECO:0000313" key="4">
    <source>
        <dbReference type="EMBL" id="GAV08062.1"/>
    </source>
</evidence>
<dbReference type="Gene3D" id="3.40.50.300">
    <property type="entry name" value="P-loop containing nucleotide triphosphate hydrolases"/>
    <property type="match status" value="1"/>
</dbReference>
<proteinExistence type="predicted"/>
<dbReference type="GO" id="GO:0003697">
    <property type="term" value="F:single-stranded DNA binding"/>
    <property type="evidence" value="ECO:0007669"/>
    <property type="project" value="TreeGrafter"/>
</dbReference>
<dbReference type="GO" id="GO:0042148">
    <property type="term" value="P:DNA strand invasion"/>
    <property type="evidence" value="ECO:0007669"/>
    <property type="project" value="TreeGrafter"/>
</dbReference>
<comment type="caution">
    <text evidence="4">The sequence shown here is derived from an EMBL/GenBank/DDBJ whole genome shotgun (WGS) entry which is preliminary data.</text>
</comment>
<gene>
    <name evidence="4" type="primary">RvY_17812-1</name>
    <name evidence="4" type="synonym">RvY_17812.1</name>
    <name evidence="4" type="ORF">RvY_17812</name>
</gene>
<dbReference type="GO" id="GO:0005657">
    <property type="term" value="C:replication fork"/>
    <property type="evidence" value="ECO:0007669"/>
    <property type="project" value="TreeGrafter"/>
</dbReference>
<evidence type="ECO:0000256" key="2">
    <source>
        <dbReference type="ARBA" id="ARBA00023242"/>
    </source>
</evidence>
<dbReference type="GO" id="GO:0000724">
    <property type="term" value="P:double-strand break repair via homologous recombination"/>
    <property type="evidence" value="ECO:0007669"/>
    <property type="project" value="TreeGrafter"/>
</dbReference>
<dbReference type="GO" id="GO:0007131">
    <property type="term" value="P:reciprocal meiotic recombination"/>
    <property type="evidence" value="ECO:0007669"/>
    <property type="project" value="TreeGrafter"/>
</dbReference>
<dbReference type="GO" id="GO:0033063">
    <property type="term" value="C:Rad51B-Rad51C-Rad51D-XRCC2 complex"/>
    <property type="evidence" value="ECO:0007669"/>
    <property type="project" value="TreeGrafter"/>
</dbReference>
<dbReference type="InterPro" id="IPR027417">
    <property type="entry name" value="P-loop_NTPase"/>
</dbReference>
<dbReference type="GO" id="GO:0000400">
    <property type="term" value="F:four-way junction DNA binding"/>
    <property type="evidence" value="ECO:0007669"/>
    <property type="project" value="TreeGrafter"/>
</dbReference>
<dbReference type="GO" id="GO:0005815">
    <property type="term" value="C:microtubule organizing center"/>
    <property type="evidence" value="ECO:0007669"/>
    <property type="project" value="TreeGrafter"/>
</dbReference>
<name>A0A1D1W3H5_RAMVA</name>
<evidence type="ECO:0000313" key="5">
    <source>
        <dbReference type="Proteomes" id="UP000186922"/>
    </source>
</evidence>
<dbReference type="PANTHER" id="PTHR46457:SF1">
    <property type="entry name" value="DNA REPAIR PROTEIN RAD51 HOMOLOG 4"/>
    <property type="match status" value="1"/>
</dbReference>
<accession>A0A1D1W3H5</accession>
<dbReference type="InterPro" id="IPR051988">
    <property type="entry name" value="HRR_RAD51_Paralog"/>
</dbReference>
<feature type="compositionally biased region" description="Polar residues" evidence="3">
    <location>
        <begin position="337"/>
        <end position="350"/>
    </location>
</feature>
<keyword evidence="5" id="KW-1185">Reference proteome</keyword>
<evidence type="ECO:0000256" key="3">
    <source>
        <dbReference type="SAM" id="MobiDB-lite"/>
    </source>
</evidence>
<dbReference type="OrthoDB" id="336321at2759"/>
<evidence type="ECO:0000256" key="1">
    <source>
        <dbReference type="ARBA" id="ARBA00004123"/>
    </source>
</evidence>
<reference evidence="4 5" key="1">
    <citation type="journal article" date="2016" name="Nat. Commun.">
        <title>Extremotolerant tardigrade genome and improved radiotolerance of human cultured cells by tardigrade-unique protein.</title>
        <authorList>
            <person name="Hashimoto T."/>
            <person name="Horikawa D.D."/>
            <person name="Saito Y."/>
            <person name="Kuwahara H."/>
            <person name="Kozuka-Hata H."/>
            <person name="Shin-I T."/>
            <person name="Minakuchi Y."/>
            <person name="Ohishi K."/>
            <person name="Motoyama A."/>
            <person name="Aizu T."/>
            <person name="Enomoto A."/>
            <person name="Kondo K."/>
            <person name="Tanaka S."/>
            <person name="Hara Y."/>
            <person name="Koshikawa S."/>
            <person name="Sagara H."/>
            <person name="Miura T."/>
            <person name="Yokobori S."/>
            <person name="Miyagawa K."/>
            <person name="Suzuki Y."/>
            <person name="Kubo T."/>
            <person name="Oyama M."/>
            <person name="Kohara Y."/>
            <person name="Fujiyama A."/>
            <person name="Arakawa K."/>
            <person name="Katayama T."/>
            <person name="Toyoda A."/>
            <person name="Kunieda T."/>
        </authorList>
    </citation>
    <scope>NUCLEOTIDE SEQUENCE [LARGE SCALE GENOMIC DNA]</scope>
    <source>
        <strain evidence="4 5">YOKOZUNA-1</strain>
    </source>
</reference>
<sequence length="361" mass="39324">MDLLKPFAETSGLSGEQLAILTAHYPTALDFLDIDCEVVVSTIPEAAIPLEVIKRLRRLILHQLIPKDTTGNDLFATYQSGFPLTFGLPHLDDIFRTELRNSEVLEVCGTPLSGKTQLCLQLICHNLLDTSCTIAIIDTGSHISPSRIAGILRLWGHGEDKLEECLRRLTFMKVTTISRLLQALDYVSSFLPSSRDTRGSDGVSTKSIVVIDSLYAIVAPIIGGRKVEGFALMSQLAFTMKYVATELQAAVVYTNLKPPSEDSEAGLQANLGVFWQSVPHHRISVHRVGELHVDSLTAQVGHATEIVVSLVKSTKIAPICSVTVCITPAGLSWKTGNSSFDQTKTTSSPKSKLFRAAESRP</sequence>
<feature type="region of interest" description="Disordered" evidence="3">
    <location>
        <begin position="337"/>
        <end position="361"/>
    </location>
</feature>
<dbReference type="SUPFAM" id="SSF52540">
    <property type="entry name" value="P-loop containing nucleoside triphosphate hydrolases"/>
    <property type="match status" value="1"/>
</dbReference>
<dbReference type="GO" id="GO:0000723">
    <property type="term" value="P:telomere maintenance"/>
    <property type="evidence" value="ECO:0007669"/>
    <property type="project" value="TreeGrafter"/>
</dbReference>
<dbReference type="AlphaFoldDB" id="A0A1D1W3H5"/>
<keyword evidence="2" id="KW-0539">Nucleus</keyword>
<dbReference type="GO" id="GO:0008094">
    <property type="term" value="F:ATP-dependent activity, acting on DNA"/>
    <property type="evidence" value="ECO:0007669"/>
    <property type="project" value="TreeGrafter"/>
</dbReference>
<dbReference type="Proteomes" id="UP000186922">
    <property type="component" value="Unassembled WGS sequence"/>
</dbReference>
<dbReference type="EMBL" id="BDGG01000016">
    <property type="protein sequence ID" value="GAV08062.1"/>
    <property type="molecule type" value="Genomic_DNA"/>
</dbReference>